<dbReference type="AlphaFoldDB" id="B9TQQ0"/>
<gene>
    <name evidence="2" type="ORF">RCOM_2143100</name>
</gene>
<dbReference type="Proteomes" id="UP000008311">
    <property type="component" value="Unassembled WGS sequence"/>
</dbReference>
<reference evidence="3" key="1">
    <citation type="journal article" date="2010" name="Nat. Biotechnol.">
        <title>Draft genome sequence of the oilseed species Ricinus communis.</title>
        <authorList>
            <person name="Chan A.P."/>
            <person name="Crabtree J."/>
            <person name="Zhao Q."/>
            <person name="Lorenzi H."/>
            <person name="Orvis J."/>
            <person name="Puiu D."/>
            <person name="Melake-Berhan A."/>
            <person name="Jones K.M."/>
            <person name="Redman J."/>
            <person name="Chen G."/>
            <person name="Cahoon E.B."/>
            <person name="Gedil M."/>
            <person name="Stanke M."/>
            <person name="Haas B.J."/>
            <person name="Wortman J.R."/>
            <person name="Fraser-Liggett C.M."/>
            <person name="Ravel J."/>
            <person name="Rabinowicz P.D."/>
        </authorList>
    </citation>
    <scope>NUCLEOTIDE SEQUENCE [LARGE SCALE GENOMIC DNA]</scope>
    <source>
        <strain evidence="3">cv. Hale</strain>
    </source>
</reference>
<evidence type="ECO:0000313" key="3">
    <source>
        <dbReference type="Proteomes" id="UP000008311"/>
    </source>
</evidence>
<dbReference type="InParanoid" id="B9TQQ0"/>
<feature type="non-terminal residue" evidence="2">
    <location>
        <position position="195"/>
    </location>
</feature>
<protein>
    <submittedName>
        <fullName evidence="2">Uncharacterized protein</fullName>
    </submittedName>
</protein>
<evidence type="ECO:0000313" key="2">
    <source>
        <dbReference type="EMBL" id="EEF21814.1"/>
    </source>
</evidence>
<evidence type="ECO:0000256" key="1">
    <source>
        <dbReference type="SAM" id="MobiDB-lite"/>
    </source>
</evidence>
<organism evidence="2 3">
    <name type="scientific">Ricinus communis</name>
    <name type="common">Castor bean</name>
    <dbReference type="NCBI Taxonomy" id="3988"/>
    <lineage>
        <taxon>Eukaryota</taxon>
        <taxon>Viridiplantae</taxon>
        <taxon>Streptophyta</taxon>
        <taxon>Embryophyta</taxon>
        <taxon>Tracheophyta</taxon>
        <taxon>Spermatophyta</taxon>
        <taxon>Magnoliopsida</taxon>
        <taxon>eudicotyledons</taxon>
        <taxon>Gunneridae</taxon>
        <taxon>Pentapetalae</taxon>
        <taxon>rosids</taxon>
        <taxon>fabids</taxon>
        <taxon>Malpighiales</taxon>
        <taxon>Euphorbiaceae</taxon>
        <taxon>Acalyphoideae</taxon>
        <taxon>Acalypheae</taxon>
        <taxon>Ricinus</taxon>
    </lineage>
</organism>
<proteinExistence type="predicted"/>
<name>B9TQQ0_RICCO</name>
<sequence length="195" mass="21265">RPQRQQHQPLAGVRREPGLAQALQLAAVEQAAHRQHADQAAERAADGVGIEIEVGRDAGGQVGLHRLHGAGHQRAAGGGDQQRPEVFDARIQRVDDQRAERDVADDVGDGVEHGPPARQLGGFQEDERRQALVVPARKREPAGVDDQEQVGQQRRARDRRRAGGRRERWAVLAACCGCGAGRGAGWGRCRRGRRH</sequence>
<feature type="compositionally biased region" description="Basic and acidic residues" evidence="1">
    <location>
        <begin position="82"/>
        <end position="104"/>
    </location>
</feature>
<feature type="non-terminal residue" evidence="2">
    <location>
        <position position="1"/>
    </location>
</feature>
<keyword evidence="3" id="KW-1185">Reference proteome</keyword>
<dbReference type="EMBL" id="EQ999133">
    <property type="protein sequence ID" value="EEF21814.1"/>
    <property type="molecule type" value="Genomic_DNA"/>
</dbReference>
<feature type="region of interest" description="Disordered" evidence="1">
    <location>
        <begin position="63"/>
        <end position="166"/>
    </location>
</feature>
<accession>B9TQQ0</accession>
<feature type="compositionally biased region" description="Basic residues" evidence="1">
    <location>
        <begin position="154"/>
        <end position="163"/>
    </location>
</feature>